<evidence type="ECO:0000313" key="3">
    <source>
        <dbReference type="EMBL" id="SEP82468.1"/>
    </source>
</evidence>
<dbReference type="InterPro" id="IPR050266">
    <property type="entry name" value="AB_hydrolase_sf"/>
</dbReference>
<reference evidence="4" key="1">
    <citation type="submission" date="2016-10" db="EMBL/GenBank/DDBJ databases">
        <authorList>
            <person name="Varghese N."/>
            <person name="Submissions S."/>
        </authorList>
    </citation>
    <scope>NUCLEOTIDE SEQUENCE [LARGE SCALE GENOMIC DNA]</scope>
    <source>
        <strain evidence="4">CGMCC 4.3525</strain>
    </source>
</reference>
<dbReference type="EMBL" id="FOFR01000001">
    <property type="protein sequence ID" value="SEP82468.1"/>
    <property type="molecule type" value="Genomic_DNA"/>
</dbReference>
<dbReference type="Proteomes" id="UP000199352">
    <property type="component" value="Unassembled WGS sequence"/>
</dbReference>
<dbReference type="AlphaFoldDB" id="A0A1H9B2M4"/>
<dbReference type="PRINTS" id="PR00111">
    <property type="entry name" value="ABHYDROLASE"/>
</dbReference>
<gene>
    <name evidence="3" type="ORF">SAMN05216188_101603</name>
</gene>
<keyword evidence="1" id="KW-0378">Hydrolase</keyword>
<protein>
    <submittedName>
        <fullName evidence="3">Pimeloyl-ACP methyl ester carboxylesterase</fullName>
    </submittedName>
</protein>
<evidence type="ECO:0000256" key="1">
    <source>
        <dbReference type="ARBA" id="ARBA00022801"/>
    </source>
</evidence>
<dbReference type="Pfam" id="PF12697">
    <property type="entry name" value="Abhydrolase_6"/>
    <property type="match status" value="1"/>
</dbReference>
<dbReference type="OrthoDB" id="9785847at2"/>
<dbReference type="STRING" id="402600.SAMN05216188_101603"/>
<dbReference type="InterPro" id="IPR000073">
    <property type="entry name" value="AB_hydrolase_1"/>
</dbReference>
<keyword evidence="4" id="KW-1185">Reference proteome</keyword>
<proteinExistence type="predicted"/>
<evidence type="ECO:0000259" key="2">
    <source>
        <dbReference type="Pfam" id="PF12697"/>
    </source>
</evidence>
<name>A0A1H9B2M4_9PSEU</name>
<dbReference type="GO" id="GO:0016020">
    <property type="term" value="C:membrane"/>
    <property type="evidence" value="ECO:0007669"/>
    <property type="project" value="TreeGrafter"/>
</dbReference>
<dbReference type="GO" id="GO:0016787">
    <property type="term" value="F:hydrolase activity"/>
    <property type="evidence" value="ECO:0007669"/>
    <property type="project" value="UniProtKB-KW"/>
</dbReference>
<dbReference type="PANTHER" id="PTHR43798">
    <property type="entry name" value="MONOACYLGLYCEROL LIPASE"/>
    <property type="match status" value="1"/>
</dbReference>
<feature type="domain" description="AB hydrolase-1" evidence="2">
    <location>
        <begin position="52"/>
        <end position="277"/>
    </location>
</feature>
<accession>A0A1H9B2M4</accession>
<evidence type="ECO:0000313" key="4">
    <source>
        <dbReference type="Proteomes" id="UP000199352"/>
    </source>
</evidence>
<dbReference type="Gene3D" id="3.40.50.1820">
    <property type="entry name" value="alpha/beta hydrolase"/>
    <property type="match status" value="1"/>
</dbReference>
<dbReference type="InterPro" id="IPR029058">
    <property type="entry name" value="AB_hydrolase_fold"/>
</dbReference>
<dbReference type="SUPFAM" id="SSF53474">
    <property type="entry name" value="alpha/beta-Hydrolases"/>
    <property type="match status" value="1"/>
</dbReference>
<sequence>MGNAGPPRFRPGSGNACPDRVVCAGVQLTHVTAAGGGRLAVREAGPPGAPPVVLIHGWAQTGAVWGLSGIHLPGFRTCAVDLRGHGESDDFGDYRDSARWAADLDAVLARTGPATVVGWSYGGLVIADYLRFHGTARITALVLVGAITEIGRGRPGGEIGPVMRAALPAAITDDAALAEFCRAMAPALPAGTVGDLTASAATVSHRVRGELFRRDVGSADVLTAVDVPTLVVHGTRDEVVAPAAAEYSAALIPGAELSLYPDTAHAPFLERPARFAADLRRVAG</sequence>
<dbReference type="PANTHER" id="PTHR43798:SF31">
    <property type="entry name" value="AB HYDROLASE SUPERFAMILY PROTEIN YCLE"/>
    <property type="match status" value="1"/>
</dbReference>
<organism evidence="3 4">
    <name type="scientific">Lentzea xinjiangensis</name>
    <dbReference type="NCBI Taxonomy" id="402600"/>
    <lineage>
        <taxon>Bacteria</taxon>
        <taxon>Bacillati</taxon>
        <taxon>Actinomycetota</taxon>
        <taxon>Actinomycetes</taxon>
        <taxon>Pseudonocardiales</taxon>
        <taxon>Pseudonocardiaceae</taxon>
        <taxon>Lentzea</taxon>
    </lineage>
</organism>